<evidence type="ECO:0000256" key="1">
    <source>
        <dbReference type="ARBA" id="ARBA00004651"/>
    </source>
</evidence>
<evidence type="ECO:0000256" key="4">
    <source>
        <dbReference type="ARBA" id="ARBA00022989"/>
    </source>
</evidence>
<feature type="transmembrane region" description="Helical" evidence="6">
    <location>
        <begin position="48"/>
        <end position="78"/>
    </location>
</feature>
<dbReference type="PANTHER" id="PTHR36115">
    <property type="entry name" value="PROLINE-RICH ANTIGEN HOMOLOG-RELATED"/>
    <property type="match status" value="1"/>
</dbReference>
<name>A0ABP4XYA0_9ACTN</name>
<comment type="subcellular location">
    <subcellularLocation>
        <location evidence="1">Cell membrane</location>
        <topology evidence="1">Multi-pass membrane protein</topology>
    </subcellularLocation>
</comment>
<comment type="caution">
    <text evidence="8">The sequence shown here is derived from an EMBL/GenBank/DDBJ whole genome shotgun (WGS) entry which is preliminary data.</text>
</comment>
<feature type="domain" description="RDD" evidence="7">
    <location>
        <begin position="42"/>
        <end position="187"/>
    </location>
</feature>
<evidence type="ECO:0000259" key="7">
    <source>
        <dbReference type="Pfam" id="PF06271"/>
    </source>
</evidence>
<accession>A0ABP4XYA0</accession>
<evidence type="ECO:0000313" key="9">
    <source>
        <dbReference type="Proteomes" id="UP001500218"/>
    </source>
</evidence>
<evidence type="ECO:0000256" key="5">
    <source>
        <dbReference type="ARBA" id="ARBA00023136"/>
    </source>
</evidence>
<protein>
    <recommendedName>
        <fullName evidence="7">RDD domain-containing protein</fullName>
    </recommendedName>
</protein>
<reference evidence="9" key="1">
    <citation type="journal article" date="2019" name="Int. J. Syst. Evol. Microbiol.">
        <title>The Global Catalogue of Microorganisms (GCM) 10K type strain sequencing project: providing services to taxonomists for standard genome sequencing and annotation.</title>
        <authorList>
            <consortium name="The Broad Institute Genomics Platform"/>
            <consortium name="The Broad Institute Genome Sequencing Center for Infectious Disease"/>
            <person name="Wu L."/>
            <person name="Ma J."/>
        </authorList>
    </citation>
    <scope>NUCLEOTIDE SEQUENCE [LARGE SCALE GENOMIC DNA]</scope>
    <source>
        <strain evidence="9">JCM 13250</strain>
    </source>
</reference>
<evidence type="ECO:0000256" key="6">
    <source>
        <dbReference type="SAM" id="Phobius"/>
    </source>
</evidence>
<evidence type="ECO:0000256" key="2">
    <source>
        <dbReference type="ARBA" id="ARBA00022475"/>
    </source>
</evidence>
<sequence length="196" mass="20998">MTTPAPGPVPPPPGAGYAVPYSAYPPGHPLAPAVAPNGMRLAEFGDRLVAYLIDSLILGAISMAVFIPVLVAFVAATFDSTGSAEEAGTFLLGMLCLEAVLLLFQLALMYGYFVTYQVRKGQTVGKRVMKIKIVPLDPAAQLAPRLYQRRFVAGPLAAIIPGYGMLDGLWQLWDKPFRQCLHDRFAGTVVVKLPPG</sequence>
<keyword evidence="3 6" id="KW-0812">Transmembrane</keyword>
<gene>
    <name evidence="8" type="ORF">GCM10009682_18660</name>
</gene>
<dbReference type="PANTHER" id="PTHR36115:SF4">
    <property type="entry name" value="MEMBRANE PROTEIN"/>
    <property type="match status" value="1"/>
</dbReference>
<keyword evidence="5 6" id="KW-0472">Membrane</keyword>
<feature type="transmembrane region" description="Helical" evidence="6">
    <location>
        <begin position="90"/>
        <end position="113"/>
    </location>
</feature>
<keyword evidence="2" id="KW-1003">Cell membrane</keyword>
<keyword evidence="4 6" id="KW-1133">Transmembrane helix</keyword>
<dbReference type="RefSeq" id="WP_344128427.1">
    <property type="nucleotide sequence ID" value="NZ_BAAALT010000046.1"/>
</dbReference>
<dbReference type="InterPro" id="IPR010432">
    <property type="entry name" value="RDD"/>
</dbReference>
<dbReference type="EMBL" id="BAAALT010000046">
    <property type="protein sequence ID" value="GAA1797268.1"/>
    <property type="molecule type" value="Genomic_DNA"/>
</dbReference>
<proteinExistence type="predicted"/>
<dbReference type="InterPro" id="IPR051791">
    <property type="entry name" value="Pra-immunoreactive"/>
</dbReference>
<evidence type="ECO:0000313" key="8">
    <source>
        <dbReference type="EMBL" id="GAA1797268.1"/>
    </source>
</evidence>
<dbReference type="Proteomes" id="UP001500218">
    <property type="component" value="Unassembled WGS sequence"/>
</dbReference>
<evidence type="ECO:0000256" key="3">
    <source>
        <dbReference type="ARBA" id="ARBA00022692"/>
    </source>
</evidence>
<organism evidence="8 9">
    <name type="scientific">Luedemannella flava</name>
    <dbReference type="NCBI Taxonomy" id="349316"/>
    <lineage>
        <taxon>Bacteria</taxon>
        <taxon>Bacillati</taxon>
        <taxon>Actinomycetota</taxon>
        <taxon>Actinomycetes</taxon>
        <taxon>Micromonosporales</taxon>
        <taxon>Micromonosporaceae</taxon>
        <taxon>Luedemannella</taxon>
    </lineage>
</organism>
<dbReference type="Pfam" id="PF06271">
    <property type="entry name" value="RDD"/>
    <property type="match status" value="1"/>
</dbReference>
<keyword evidence="9" id="KW-1185">Reference proteome</keyword>